<comment type="subcellular location">
    <subcellularLocation>
        <location evidence="1">Endoplasmic reticulum membrane</location>
        <topology evidence="1">Single-pass type I membrane protein</topology>
    </subcellularLocation>
</comment>
<feature type="domain" description="ER membrane protein complex subunit 1 C-terminal" evidence="14">
    <location>
        <begin position="709"/>
        <end position="933"/>
    </location>
</feature>
<dbReference type="PANTHER" id="PTHR21573">
    <property type="entry name" value="ER MEMBRANE PROTEIN COMPLEX SUBUNIT 1"/>
    <property type="match status" value="1"/>
</dbReference>
<keyword evidence="7" id="KW-0256">Endoplasmic reticulum</keyword>
<dbReference type="AlphaFoldDB" id="A0A6A5Y2J9"/>
<evidence type="ECO:0000256" key="7">
    <source>
        <dbReference type="ARBA" id="ARBA00022824"/>
    </source>
</evidence>
<keyword evidence="5 12" id="KW-0812">Transmembrane</keyword>
<dbReference type="InterPro" id="IPR058545">
    <property type="entry name" value="Beta-prop_EMC1_1st"/>
</dbReference>
<evidence type="ECO:0000256" key="10">
    <source>
        <dbReference type="ARBA" id="ARBA00023180"/>
    </source>
</evidence>
<comment type="similarity">
    <text evidence="2">Belongs to the EMC1 family.</text>
</comment>
<feature type="domain" description="EMC1 first beta-propeller" evidence="15">
    <location>
        <begin position="18"/>
        <end position="424"/>
    </location>
</feature>
<dbReference type="RefSeq" id="XP_033388101.1">
    <property type="nucleotide sequence ID" value="XM_033527201.1"/>
</dbReference>
<feature type="transmembrane region" description="Helical" evidence="12">
    <location>
        <begin position="904"/>
        <end position="924"/>
    </location>
</feature>
<dbReference type="Pfam" id="PF25293">
    <property type="entry name" value="Beta-prop_EMC1_N"/>
    <property type="match status" value="1"/>
</dbReference>
<dbReference type="InterPro" id="IPR026895">
    <property type="entry name" value="EMC1"/>
</dbReference>
<gene>
    <name evidence="16" type="ORF">BU24DRAFT_419382</name>
</gene>
<feature type="compositionally biased region" description="Polar residues" evidence="11">
    <location>
        <begin position="750"/>
        <end position="759"/>
    </location>
</feature>
<reference evidence="16" key="1">
    <citation type="journal article" date="2020" name="Stud. Mycol.">
        <title>101 Dothideomycetes genomes: a test case for predicting lifestyles and emergence of pathogens.</title>
        <authorList>
            <person name="Haridas S."/>
            <person name="Albert R."/>
            <person name="Binder M."/>
            <person name="Bloem J."/>
            <person name="Labutti K."/>
            <person name="Salamov A."/>
            <person name="Andreopoulos B."/>
            <person name="Baker S."/>
            <person name="Barry K."/>
            <person name="Bills G."/>
            <person name="Bluhm B."/>
            <person name="Cannon C."/>
            <person name="Castanera R."/>
            <person name="Culley D."/>
            <person name="Daum C."/>
            <person name="Ezra D."/>
            <person name="Gonzalez J."/>
            <person name="Henrissat B."/>
            <person name="Kuo A."/>
            <person name="Liang C."/>
            <person name="Lipzen A."/>
            <person name="Lutzoni F."/>
            <person name="Magnuson J."/>
            <person name="Mondo S."/>
            <person name="Nolan M."/>
            <person name="Ohm R."/>
            <person name="Pangilinan J."/>
            <person name="Park H.-J."/>
            <person name="Ramirez L."/>
            <person name="Alfaro M."/>
            <person name="Sun H."/>
            <person name="Tritt A."/>
            <person name="Yoshinaga Y."/>
            <person name="Zwiers L.-H."/>
            <person name="Turgeon B."/>
            <person name="Goodwin S."/>
            <person name="Spatafora J."/>
            <person name="Crous P."/>
            <person name="Grigoriev I."/>
        </authorList>
    </citation>
    <scope>NUCLEOTIDE SEQUENCE</scope>
    <source>
        <strain evidence="16">CBS 175.79</strain>
    </source>
</reference>
<dbReference type="SUPFAM" id="SSF50998">
    <property type="entry name" value="Quinoprotein alcohol dehydrogenase-like"/>
    <property type="match status" value="1"/>
</dbReference>
<keyword evidence="17" id="KW-1185">Reference proteome</keyword>
<evidence type="ECO:0000256" key="2">
    <source>
        <dbReference type="ARBA" id="ARBA00007904"/>
    </source>
</evidence>
<feature type="chain" id="PRO_5025389941" description="ER membrane protein complex subunit 1" evidence="13">
    <location>
        <begin position="19"/>
        <end position="935"/>
    </location>
</feature>
<protein>
    <recommendedName>
        <fullName evidence="4">ER membrane protein complex subunit 1</fullName>
    </recommendedName>
</protein>
<keyword evidence="10" id="KW-0325">Glycoprotein</keyword>
<dbReference type="GO" id="GO:0072546">
    <property type="term" value="C:EMC complex"/>
    <property type="evidence" value="ECO:0007669"/>
    <property type="project" value="InterPro"/>
</dbReference>
<evidence type="ECO:0000256" key="6">
    <source>
        <dbReference type="ARBA" id="ARBA00022729"/>
    </source>
</evidence>
<dbReference type="Proteomes" id="UP000799778">
    <property type="component" value="Unassembled WGS sequence"/>
</dbReference>
<feature type="region of interest" description="Disordered" evidence="11">
    <location>
        <begin position="743"/>
        <end position="768"/>
    </location>
</feature>
<feature type="signal peptide" evidence="13">
    <location>
        <begin position="1"/>
        <end position="18"/>
    </location>
</feature>
<dbReference type="OrthoDB" id="28092at2759"/>
<evidence type="ECO:0000256" key="1">
    <source>
        <dbReference type="ARBA" id="ARBA00004115"/>
    </source>
</evidence>
<dbReference type="InterPro" id="IPR015943">
    <property type="entry name" value="WD40/YVTN_repeat-like_dom_sf"/>
</dbReference>
<sequence length="935" mass="101626">MRFHAALALAACLAPAVAIFEDDAHHIDFHHALIGRPKHDATFFQKPYAGSKASLLYTISQNNTIGAVNPKDGTLVWRHVPPADARGQTSLRAGEDQDTVVSAVGDRVTAWSASDGRIVWDARTPGATVEDLEILEQEDGITNSDSKDPIVLLSGAEQAIKRLDGKTGRVKWTFEDASGDTPFQLSSSPSTIYYISLHAPMLGGSKLRVTSISPVTGKKIDQYTLSSDGEIQNRDDILFAGANTAAPLLAWTDKARSVLKINIIGTKGVTSITPPSGEPVQDIILHAPNRINSLAHFLVEYKTRKGQAAEVYHVDLKKNNIKKAYDLPGLFGRGTFSVSTSDANVYFTRITLREVTVTSSASDKILGKWEVKGIASLVGSWPVQAVSEVVVKGGSATAVRTALYFSNGQWVLIRNGEVAWERPEFLYGITSATWAELAEQEALAHELEVEGHQNVVSAYVHRVSRHVRDLEQLPAWLQSIPNRVLSSVIGKNDESAIDEVQHDHFGFHKLVIVATEQGRLAAIDVGSQGKPVWNVDLHDLAPGVTFTAPSVKAFRGYVEVKDPASPSAWYVNATTGGLLSPVDLKHESPVTTDKNIITFDLLDGKLKGFLNSAQGSAEPIWTFTPPSGERITSYVARPSVDPVASIGRVLGDRRVLYKYLNPNLVLVTSVIEASQSASIYLLDSASGQLLHAVSHKDVDVTRPIPATISENWFSYSFTLSSSATSTRGYQLVISDLYESSLPDDRGPLGASSNSSTVQPSDAKGDSNKPYVLSQTFQIPEEISHMSVTQTRQGITSRELLVTLPNSNAIVGIPRAIIDPRRPVGRDPTAQEASEGLVRYTPHLLFDPKWHLNHKYELVGIKNVIACESGLESTSLVFAYGHDVFGTRVAPSFAFDILGKGFNKIQMLVTVAALFVGVLFVAPLVRRKQINTLWQA</sequence>
<dbReference type="GO" id="GO:0034975">
    <property type="term" value="P:protein folding in endoplasmic reticulum"/>
    <property type="evidence" value="ECO:0007669"/>
    <property type="project" value="TreeGrafter"/>
</dbReference>
<evidence type="ECO:0000256" key="13">
    <source>
        <dbReference type="SAM" id="SignalP"/>
    </source>
</evidence>
<proteinExistence type="inferred from homology"/>
<keyword evidence="9 12" id="KW-0472">Membrane</keyword>
<keyword evidence="6 13" id="KW-0732">Signal</keyword>
<keyword evidence="8 12" id="KW-1133">Transmembrane helix</keyword>
<comment type="subunit">
    <text evidence="3">Component of the ER membrane protein complex (EMC).</text>
</comment>
<evidence type="ECO:0000256" key="9">
    <source>
        <dbReference type="ARBA" id="ARBA00023136"/>
    </source>
</evidence>
<name>A0A6A5Y2J9_9PLEO</name>
<organism evidence="16 17">
    <name type="scientific">Aaosphaeria arxii CBS 175.79</name>
    <dbReference type="NCBI Taxonomy" id="1450172"/>
    <lineage>
        <taxon>Eukaryota</taxon>
        <taxon>Fungi</taxon>
        <taxon>Dikarya</taxon>
        <taxon>Ascomycota</taxon>
        <taxon>Pezizomycotina</taxon>
        <taxon>Dothideomycetes</taxon>
        <taxon>Pleosporomycetidae</taxon>
        <taxon>Pleosporales</taxon>
        <taxon>Pleosporales incertae sedis</taxon>
        <taxon>Aaosphaeria</taxon>
    </lineage>
</organism>
<evidence type="ECO:0000259" key="15">
    <source>
        <dbReference type="Pfam" id="PF25293"/>
    </source>
</evidence>
<dbReference type="Pfam" id="PF07774">
    <property type="entry name" value="EMC1_C"/>
    <property type="match status" value="1"/>
</dbReference>
<evidence type="ECO:0000259" key="14">
    <source>
        <dbReference type="Pfam" id="PF07774"/>
    </source>
</evidence>
<dbReference type="PANTHER" id="PTHR21573:SF0">
    <property type="entry name" value="ER MEMBRANE PROTEIN COMPLEX SUBUNIT 1"/>
    <property type="match status" value="1"/>
</dbReference>
<evidence type="ECO:0000313" key="17">
    <source>
        <dbReference type="Proteomes" id="UP000799778"/>
    </source>
</evidence>
<dbReference type="EMBL" id="ML978067">
    <property type="protein sequence ID" value="KAF2019762.1"/>
    <property type="molecule type" value="Genomic_DNA"/>
</dbReference>
<dbReference type="GeneID" id="54284598"/>
<evidence type="ECO:0000256" key="11">
    <source>
        <dbReference type="SAM" id="MobiDB-lite"/>
    </source>
</evidence>
<evidence type="ECO:0000256" key="8">
    <source>
        <dbReference type="ARBA" id="ARBA00022989"/>
    </source>
</evidence>
<evidence type="ECO:0000256" key="3">
    <source>
        <dbReference type="ARBA" id="ARBA00011276"/>
    </source>
</evidence>
<dbReference type="InterPro" id="IPR011047">
    <property type="entry name" value="Quinoprotein_ADH-like_sf"/>
</dbReference>
<evidence type="ECO:0000256" key="4">
    <source>
        <dbReference type="ARBA" id="ARBA00020824"/>
    </source>
</evidence>
<evidence type="ECO:0000256" key="5">
    <source>
        <dbReference type="ARBA" id="ARBA00022692"/>
    </source>
</evidence>
<dbReference type="InterPro" id="IPR011678">
    <property type="entry name" value="EMC1_C"/>
</dbReference>
<accession>A0A6A5Y2J9</accession>
<evidence type="ECO:0000256" key="12">
    <source>
        <dbReference type="SAM" id="Phobius"/>
    </source>
</evidence>
<dbReference type="Gene3D" id="2.130.10.10">
    <property type="entry name" value="YVTN repeat-like/Quinoprotein amine dehydrogenase"/>
    <property type="match status" value="2"/>
</dbReference>
<evidence type="ECO:0000313" key="16">
    <source>
        <dbReference type="EMBL" id="KAF2019762.1"/>
    </source>
</evidence>